<evidence type="ECO:0000313" key="2">
    <source>
        <dbReference type="Proteomes" id="UP000821865"/>
    </source>
</evidence>
<accession>A0ACB8CGN0</accession>
<comment type="caution">
    <text evidence="1">The sequence shown here is derived from an EMBL/GenBank/DDBJ whole genome shotgun (WGS) entry which is preliminary data.</text>
</comment>
<proteinExistence type="predicted"/>
<protein>
    <submittedName>
        <fullName evidence="1">Uncharacterized protein</fullName>
    </submittedName>
</protein>
<name>A0ACB8CGN0_DERSI</name>
<reference evidence="1" key="1">
    <citation type="submission" date="2020-05" db="EMBL/GenBank/DDBJ databases">
        <title>Large-scale comparative analyses of tick genomes elucidate their genetic diversity and vector capacities.</title>
        <authorList>
            <person name="Jia N."/>
            <person name="Wang J."/>
            <person name="Shi W."/>
            <person name="Du L."/>
            <person name="Sun Y."/>
            <person name="Zhan W."/>
            <person name="Jiang J."/>
            <person name="Wang Q."/>
            <person name="Zhang B."/>
            <person name="Ji P."/>
            <person name="Sakyi L.B."/>
            <person name="Cui X."/>
            <person name="Yuan T."/>
            <person name="Jiang B."/>
            <person name="Yang W."/>
            <person name="Lam T.T.-Y."/>
            <person name="Chang Q."/>
            <person name="Ding S."/>
            <person name="Wang X."/>
            <person name="Zhu J."/>
            <person name="Ruan X."/>
            <person name="Zhao L."/>
            <person name="Wei J."/>
            <person name="Que T."/>
            <person name="Du C."/>
            <person name="Cheng J."/>
            <person name="Dai P."/>
            <person name="Han X."/>
            <person name="Huang E."/>
            <person name="Gao Y."/>
            <person name="Liu J."/>
            <person name="Shao H."/>
            <person name="Ye R."/>
            <person name="Li L."/>
            <person name="Wei W."/>
            <person name="Wang X."/>
            <person name="Wang C."/>
            <person name="Yang T."/>
            <person name="Huo Q."/>
            <person name="Li W."/>
            <person name="Guo W."/>
            <person name="Chen H."/>
            <person name="Zhou L."/>
            <person name="Ni X."/>
            <person name="Tian J."/>
            <person name="Zhou Y."/>
            <person name="Sheng Y."/>
            <person name="Liu T."/>
            <person name="Pan Y."/>
            <person name="Xia L."/>
            <person name="Li J."/>
            <person name="Zhao F."/>
            <person name="Cao W."/>
        </authorList>
    </citation>
    <scope>NUCLEOTIDE SEQUENCE</scope>
    <source>
        <strain evidence="1">Dsil-2018</strain>
    </source>
</reference>
<dbReference type="EMBL" id="CM023476">
    <property type="protein sequence ID" value="KAH7941938.1"/>
    <property type="molecule type" value="Genomic_DNA"/>
</dbReference>
<sequence>MNGGSERDAAGVGGAHSWRELHTNIARRHQQLSPPTISASSPPHPSKKSPKPPPLPANDYKIIVRIRGGLDCSKIHSCVLRQIILKAAGLPINEHTAQDQLRVNEISNTILVSTPNMDRADSYNTIRTLNFNGTTYEVATHVADPSDTCRGVILLPIDSPEQAILPTLISYNPDLTVGSARRLGNTESILITFQGKRVPYYINYEGCALRCIPYRQKIEACTRCRKVGHRQDVCPFSTDTRCPNCGTLDPSMDHDCKPVCIVCNGAHPTGSQLCKQRYKPQQTPSKARSQQAPSFPAIDPAQAHARSSSKTPGPHTTSQGEAWPALPPPPPPPSKQATPPPQVSWARVASTCSSPSQPSNLETSLLRENATLKEEIRQLKLSLQSTQPPSPSPSQPYSLPSSQPLTPSLPSPTPTSNDPPSPMDVAPESQPPTTPSPPNKRKTPDTPRTEDRLDDTLLGFNDRITTLESKAHQLQQDFMAFQQSCTAQFVALNDKLDRFLESVMAQLATLTQAITPPPTNSPPALPSDGE</sequence>
<organism evidence="1 2">
    <name type="scientific">Dermacentor silvarum</name>
    <name type="common">Tick</name>
    <dbReference type="NCBI Taxonomy" id="543639"/>
    <lineage>
        <taxon>Eukaryota</taxon>
        <taxon>Metazoa</taxon>
        <taxon>Ecdysozoa</taxon>
        <taxon>Arthropoda</taxon>
        <taxon>Chelicerata</taxon>
        <taxon>Arachnida</taxon>
        <taxon>Acari</taxon>
        <taxon>Parasitiformes</taxon>
        <taxon>Ixodida</taxon>
        <taxon>Ixodoidea</taxon>
        <taxon>Ixodidae</taxon>
        <taxon>Rhipicephalinae</taxon>
        <taxon>Dermacentor</taxon>
    </lineage>
</organism>
<dbReference type="Proteomes" id="UP000821865">
    <property type="component" value="Chromosome 7"/>
</dbReference>
<evidence type="ECO:0000313" key="1">
    <source>
        <dbReference type="EMBL" id="KAH7941938.1"/>
    </source>
</evidence>
<keyword evidence="2" id="KW-1185">Reference proteome</keyword>
<gene>
    <name evidence="1" type="ORF">HPB49_018609</name>
</gene>